<evidence type="ECO:0000313" key="3">
    <source>
        <dbReference type="Proteomes" id="UP000663864"/>
    </source>
</evidence>
<dbReference type="InterPro" id="IPR009057">
    <property type="entry name" value="Homeodomain-like_sf"/>
</dbReference>
<reference evidence="2" key="1">
    <citation type="submission" date="2021-02" db="EMBL/GenBank/DDBJ databases">
        <authorList>
            <person name="Nowell W R."/>
        </authorList>
    </citation>
    <scope>NUCLEOTIDE SEQUENCE</scope>
</reference>
<dbReference type="Proteomes" id="UP000663864">
    <property type="component" value="Unassembled WGS sequence"/>
</dbReference>
<dbReference type="SUPFAM" id="SSF52047">
    <property type="entry name" value="RNI-like"/>
    <property type="match status" value="1"/>
</dbReference>
<dbReference type="AlphaFoldDB" id="A0A814L810"/>
<dbReference type="InterPro" id="IPR004875">
    <property type="entry name" value="DDE_SF_endonuclease_dom"/>
</dbReference>
<protein>
    <recommendedName>
        <fullName evidence="1">F-box domain-containing protein</fullName>
    </recommendedName>
</protein>
<dbReference type="Gene3D" id="3.80.10.10">
    <property type="entry name" value="Ribonuclease Inhibitor"/>
    <property type="match status" value="1"/>
</dbReference>
<organism evidence="2 3">
    <name type="scientific">Rotaria sordida</name>
    <dbReference type="NCBI Taxonomy" id="392033"/>
    <lineage>
        <taxon>Eukaryota</taxon>
        <taxon>Metazoa</taxon>
        <taxon>Spiralia</taxon>
        <taxon>Gnathifera</taxon>
        <taxon>Rotifera</taxon>
        <taxon>Eurotatoria</taxon>
        <taxon>Bdelloidea</taxon>
        <taxon>Philodinida</taxon>
        <taxon>Philodinidae</taxon>
        <taxon>Rotaria</taxon>
    </lineage>
</organism>
<comment type="caution">
    <text evidence="2">The sequence shown here is derived from an EMBL/GenBank/DDBJ whole genome shotgun (WGS) entry which is preliminary data.</text>
</comment>
<dbReference type="PROSITE" id="PS50181">
    <property type="entry name" value="FBOX"/>
    <property type="match status" value="1"/>
</dbReference>
<name>A0A814L810_9BILA</name>
<evidence type="ECO:0000259" key="1">
    <source>
        <dbReference type="PROSITE" id="PS50181"/>
    </source>
</evidence>
<dbReference type="InterPro" id="IPR001810">
    <property type="entry name" value="F-box_dom"/>
</dbReference>
<dbReference type="SUPFAM" id="SSF46689">
    <property type="entry name" value="Homeodomain-like"/>
    <property type="match status" value="1"/>
</dbReference>
<evidence type="ECO:0000313" key="2">
    <source>
        <dbReference type="EMBL" id="CAF1061390.1"/>
    </source>
</evidence>
<feature type="domain" description="F-box" evidence="1">
    <location>
        <begin position="388"/>
        <end position="435"/>
    </location>
</feature>
<dbReference type="Gene3D" id="1.10.10.60">
    <property type="entry name" value="Homeodomain-like"/>
    <property type="match status" value="1"/>
</dbReference>
<gene>
    <name evidence="2" type="ORF">ZHD862_LOCUS15583</name>
</gene>
<proteinExistence type="predicted"/>
<dbReference type="Pfam" id="PF03184">
    <property type="entry name" value="DDE_1"/>
    <property type="match status" value="1"/>
</dbReference>
<dbReference type="EMBL" id="CAJNOT010000710">
    <property type="protein sequence ID" value="CAF1061390.1"/>
    <property type="molecule type" value="Genomic_DNA"/>
</dbReference>
<accession>A0A814L810</accession>
<dbReference type="InterPro" id="IPR032675">
    <property type="entry name" value="LRR_dom_sf"/>
</dbReference>
<dbReference type="GO" id="GO:0003676">
    <property type="term" value="F:nucleic acid binding"/>
    <property type="evidence" value="ECO:0007669"/>
    <property type="project" value="InterPro"/>
</dbReference>
<sequence>MRKTVTNYTEADIKEAIDAVRNNRVKPSAAAKDKNIPLATLYARLSETRGSGPRGAKPILSSEEESFLVQTIEIFEKWQLPLLRRSVIEIARAFMIELAMDHQVELLCLPPHSTTVLQPLDVVTLTKIKTAWRKLLVTHNTQTNSEKIDKKRFSYMIGDLWRNHILPSHCSSGFSRAGIYPYDPRAVSKEKLFEPPALSSSDAPSNFTDDIGLTDRSVLRPTRSLSCTAMSTDALAATTTPLQQPNLISSFAMTDDALTTTDGISSNLLISSSSNDLRDLSSSMVQSTTSENRSFTSSILEEVNQILYSQPIDPCDNSLLPIDMNAKSQQDISLPIIQPIEPRKSLSSIEDPSKNNSRNSLEVLTSVIEKKIQINLMTMNKEKNKLKKLLLEHVPNEIFFEIFEYMEFYEVYYGFYHLNKRFKNLIMDSKFLSKINIPYISKLNFELFYQNIIIKNEHHIKILILSNIFINDIILSSFDFSLKFINLKILIINHINENIFDKIFDELKCLYGLNSLTIKFNESIENLNKIFSKIISLSKLKYFKIKYQTINDQNQSINYFNKYNYSKIEYLIIEGNLSTNSLNNLLYYFPKLHHLSINYLFYSHHDIQLYSSIQLKKLKYVSLKIYLIKFNQFEKIIKNLFYHVEIFKISTHYDEKYLDAKKWEYLITSYMPK</sequence>